<evidence type="ECO:0000313" key="1">
    <source>
        <dbReference type="EMBL" id="CRK95596.1"/>
    </source>
</evidence>
<dbReference type="AlphaFoldDB" id="A0A1J1I7P7"/>
<dbReference type="Proteomes" id="UP000183832">
    <property type="component" value="Unassembled WGS sequence"/>
</dbReference>
<sequence length="68" mass="8004">MSEIIQVSCNFPLLNGHCKAEKFNKLVKNEKNELRNAFEKVVGRFECVNYLMTFLEFSLIMFIRVEPC</sequence>
<reference evidence="1 2" key="1">
    <citation type="submission" date="2015-04" db="EMBL/GenBank/DDBJ databases">
        <authorList>
            <person name="Syromyatnikov M.Y."/>
            <person name="Popov V.N."/>
        </authorList>
    </citation>
    <scope>NUCLEOTIDE SEQUENCE [LARGE SCALE GENOMIC DNA]</scope>
</reference>
<proteinExistence type="predicted"/>
<evidence type="ECO:0000313" key="2">
    <source>
        <dbReference type="Proteomes" id="UP000183832"/>
    </source>
</evidence>
<gene>
    <name evidence="1" type="ORF">CLUMA_CG009055</name>
</gene>
<keyword evidence="2" id="KW-1185">Reference proteome</keyword>
<dbReference type="EMBL" id="CVRI01000042">
    <property type="protein sequence ID" value="CRK95596.1"/>
    <property type="molecule type" value="Genomic_DNA"/>
</dbReference>
<organism evidence="1 2">
    <name type="scientific">Clunio marinus</name>
    <dbReference type="NCBI Taxonomy" id="568069"/>
    <lineage>
        <taxon>Eukaryota</taxon>
        <taxon>Metazoa</taxon>
        <taxon>Ecdysozoa</taxon>
        <taxon>Arthropoda</taxon>
        <taxon>Hexapoda</taxon>
        <taxon>Insecta</taxon>
        <taxon>Pterygota</taxon>
        <taxon>Neoptera</taxon>
        <taxon>Endopterygota</taxon>
        <taxon>Diptera</taxon>
        <taxon>Nematocera</taxon>
        <taxon>Chironomoidea</taxon>
        <taxon>Chironomidae</taxon>
        <taxon>Clunio</taxon>
    </lineage>
</organism>
<name>A0A1J1I7P7_9DIPT</name>
<accession>A0A1J1I7P7</accession>
<protein>
    <submittedName>
        <fullName evidence="1">CLUMA_CG009055, isoform A</fullName>
    </submittedName>
</protein>